<reference evidence="2 3" key="1">
    <citation type="journal article" date="2010" name="Proc. Natl. Acad. Sci. U.S.A.">
        <title>Genome analysis of Bifidobacterium bifidum PRL2010 reveals metabolic pathways for host-derived glycan foraging.</title>
        <authorList>
            <person name="Turroni F."/>
            <person name="Bottacini F."/>
            <person name="Foroni E."/>
            <person name="Mulder I."/>
            <person name="Kim J.H."/>
            <person name="Zomer A."/>
            <person name="Sanchez B."/>
            <person name="Bidossi A."/>
            <person name="Ferrarini A."/>
            <person name="Giubellini V."/>
            <person name="Delledonne M."/>
            <person name="Henrissat B."/>
            <person name="Coutinho P."/>
            <person name="Oggioni M."/>
            <person name="Fitzgerald G.F."/>
            <person name="Mills D."/>
            <person name="Margolles A."/>
            <person name="Kelly D."/>
            <person name="van Sinderen D."/>
            <person name="Ventura M."/>
        </authorList>
    </citation>
    <scope>NUCLEOTIDE SEQUENCE [LARGE SCALE GENOMIC DNA]</scope>
    <source>
        <strain evidence="2 3">PRL2010</strain>
    </source>
</reference>
<dbReference type="PATRIC" id="fig|702459.3.peg.758"/>
<dbReference type="Pfam" id="PF18986">
    <property type="entry name" value="DUF5719"/>
    <property type="match status" value="1"/>
</dbReference>
<dbReference type="InterPro" id="IPR043777">
    <property type="entry name" value="DUF5719"/>
</dbReference>
<dbReference type="HOGENOM" id="CLU_534927_0_0_11"/>
<dbReference type="OrthoDB" id="3240451at2"/>
<dbReference type="KEGG" id="bbp:BBPR_0728"/>
<feature type="transmembrane region" description="Helical" evidence="1">
    <location>
        <begin position="12"/>
        <end position="34"/>
    </location>
</feature>
<dbReference type="AlphaFoldDB" id="A0A0H3E9M1"/>
<dbReference type="eggNOG" id="ENOG5032YJZ">
    <property type="taxonomic scope" value="Bacteria"/>
</dbReference>
<dbReference type="RefSeq" id="WP_013389767.1">
    <property type="nucleotide sequence ID" value="NC_014638.1"/>
</dbReference>
<evidence type="ECO:0000313" key="2">
    <source>
        <dbReference type="EMBL" id="ADP35816.1"/>
    </source>
</evidence>
<protein>
    <recommendedName>
        <fullName evidence="4">Organic solvents resistance ABC transporter permease</fullName>
    </recommendedName>
</protein>
<proteinExistence type="predicted"/>
<dbReference type="Proteomes" id="UP000002312">
    <property type="component" value="Chromosome"/>
</dbReference>
<sequence length="503" mass="51082">MSSQVKRGGKVWKAVVGVISTVIIVGLFVALLVLTASGRWVDSVSSDSASVSHAVSQRRITAYCPSRMTLPDASAYGDSEYQPSEGDISSSAGFAAFGAVYRSQFGALGGSGDTTQLKDLDPTDTAKVIAASADIDRTPLLFDTQLLESAAGVGASASVASWATKGDLRGLSATFCDVGALEQSFVLPDTQTGTTQQLVVANSSSKATVVDVRVWGTEQSGALALSTGSTLTVAANAESVLSLSAAASGQKGLYVTVSSRQTPVSASVRVIRTEGLNPKGSDYAAAAGEASKELVFPAVAEGDKATLTVYAAGSGSLTAAWVGAAGQSVHQYSGDRVTTIDLGDVPKDASALKITADTKVTAGVTVSRDGNGNQSDFALIGAAQTDDRSAAVIPSGLDGRVSVVNASLSSKQMHMTGYDDKGAAVGEKTITVDAGAAASFDASDLGKNVFAVAADGKGLSWGVRLSSSAVSDAKLAGIAYIGATPLMPLQERIWARSDMTIVH</sequence>
<keyword evidence="1" id="KW-1133">Transmembrane helix</keyword>
<accession>A0A0H3E9M1</accession>
<evidence type="ECO:0008006" key="4">
    <source>
        <dbReference type="Google" id="ProtNLM"/>
    </source>
</evidence>
<keyword evidence="1" id="KW-0472">Membrane</keyword>
<keyword evidence="1" id="KW-0812">Transmembrane</keyword>
<dbReference type="EMBL" id="CP001840">
    <property type="protein sequence ID" value="ADP35816.1"/>
    <property type="molecule type" value="Genomic_DNA"/>
</dbReference>
<organism evidence="2 3">
    <name type="scientific">Bifidobacterium bifidum (strain PRL2010)</name>
    <dbReference type="NCBI Taxonomy" id="702459"/>
    <lineage>
        <taxon>Bacteria</taxon>
        <taxon>Bacillati</taxon>
        <taxon>Actinomycetota</taxon>
        <taxon>Actinomycetes</taxon>
        <taxon>Bifidobacteriales</taxon>
        <taxon>Bifidobacteriaceae</taxon>
        <taxon>Bifidobacterium</taxon>
    </lineage>
</organism>
<evidence type="ECO:0000256" key="1">
    <source>
        <dbReference type="SAM" id="Phobius"/>
    </source>
</evidence>
<gene>
    <name evidence="2" type="ordered locus">BBPR_0728</name>
</gene>
<evidence type="ECO:0000313" key="3">
    <source>
        <dbReference type="Proteomes" id="UP000002312"/>
    </source>
</evidence>
<name>A0A0H3E9M1_BIFBP</name>